<comment type="caution">
    <text evidence="6">The sequence shown here is derived from an EMBL/GenBank/DDBJ whole genome shotgun (WGS) entry which is preliminary data.</text>
</comment>
<dbReference type="GO" id="GO:0016757">
    <property type="term" value="F:glycosyltransferase activity"/>
    <property type="evidence" value="ECO:0007669"/>
    <property type="project" value="UniProtKB-KW"/>
</dbReference>
<accession>A0ABV3T853</accession>
<name>A0ABV3T853_9GAMM</name>
<dbReference type="InterPro" id="IPR001296">
    <property type="entry name" value="Glyco_trans_1"/>
</dbReference>
<dbReference type="Pfam" id="PF13439">
    <property type="entry name" value="Glyco_transf_4"/>
    <property type="match status" value="1"/>
</dbReference>
<evidence type="ECO:0000256" key="3">
    <source>
        <dbReference type="ARBA" id="ARBA00022679"/>
    </source>
</evidence>
<evidence type="ECO:0000256" key="1">
    <source>
        <dbReference type="ARBA" id="ARBA00009481"/>
    </source>
</evidence>
<dbReference type="PANTHER" id="PTHR12526:SF640">
    <property type="entry name" value="COLANIC ACID BIOSYNTHESIS GLYCOSYLTRANSFERASE WCAL-RELATED"/>
    <property type="match status" value="1"/>
</dbReference>
<dbReference type="Proteomes" id="UP001556637">
    <property type="component" value="Unassembled WGS sequence"/>
</dbReference>
<dbReference type="CDD" id="cd03801">
    <property type="entry name" value="GT4_PimA-like"/>
    <property type="match status" value="1"/>
</dbReference>
<feature type="domain" description="Glycosyltransferase subfamily 4-like N-terminal" evidence="5">
    <location>
        <begin position="18"/>
        <end position="170"/>
    </location>
</feature>
<protein>
    <submittedName>
        <fullName evidence="6">Glycosyltransferase family 4 protein</fullName>
        <ecNumber evidence="6">2.4.-.-</ecNumber>
    </submittedName>
</protein>
<dbReference type="SUPFAM" id="SSF53756">
    <property type="entry name" value="UDP-Glycosyltransferase/glycogen phosphorylase"/>
    <property type="match status" value="1"/>
</dbReference>
<evidence type="ECO:0000259" key="4">
    <source>
        <dbReference type="Pfam" id="PF00534"/>
    </source>
</evidence>
<dbReference type="PANTHER" id="PTHR12526">
    <property type="entry name" value="GLYCOSYLTRANSFERASE"/>
    <property type="match status" value="1"/>
</dbReference>
<organism evidence="6 7">
    <name type="scientific">Spiribacter insolitus</name>
    <dbReference type="NCBI Taxonomy" id="3122417"/>
    <lineage>
        <taxon>Bacteria</taxon>
        <taxon>Pseudomonadati</taxon>
        <taxon>Pseudomonadota</taxon>
        <taxon>Gammaproteobacteria</taxon>
        <taxon>Chromatiales</taxon>
        <taxon>Ectothiorhodospiraceae</taxon>
        <taxon>Spiribacter</taxon>
    </lineage>
</organism>
<evidence type="ECO:0000259" key="5">
    <source>
        <dbReference type="Pfam" id="PF13439"/>
    </source>
</evidence>
<gene>
    <name evidence="6" type="ORF">V6X30_07990</name>
</gene>
<dbReference type="EC" id="2.4.-.-" evidence="6"/>
<keyword evidence="3 6" id="KW-0808">Transferase</keyword>
<comment type="similarity">
    <text evidence="1">Belongs to the glycosyltransferase group 1 family. Glycosyltransferase 4 subfamily.</text>
</comment>
<feature type="domain" description="Glycosyl transferase family 1" evidence="4">
    <location>
        <begin position="186"/>
        <end position="357"/>
    </location>
</feature>
<reference evidence="6 7" key="1">
    <citation type="submission" date="2024-02" db="EMBL/GenBank/DDBJ databases">
        <title>New especies of Spiribacter isolated from saline water.</title>
        <authorList>
            <person name="Leon M.J."/>
            <person name="De La Haba R."/>
            <person name="Sanchez-Porro C."/>
            <person name="Ventosa A."/>
        </authorList>
    </citation>
    <scope>NUCLEOTIDE SEQUENCE [LARGE SCALE GENOMIC DNA]</scope>
    <source>
        <strain evidence="7">ag22IC4-189</strain>
    </source>
</reference>
<proteinExistence type="inferred from homology"/>
<keyword evidence="2 6" id="KW-0328">Glycosyltransferase</keyword>
<dbReference type="Pfam" id="PF00534">
    <property type="entry name" value="Glycos_transf_1"/>
    <property type="match status" value="1"/>
</dbReference>
<evidence type="ECO:0000313" key="6">
    <source>
        <dbReference type="EMBL" id="MEX0431338.1"/>
    </source>
</evidence>
<dbReference type="Gene3D" id="3.40.50.2000">
    <property type="entry name" value="Glycogen Phosphorylase B"/>
    <property type="match status" value="2"/>
</dbReference>
<dbReference type="RefSeq" id="WP_367984093.1">
    <property type="nucleotide sequence ID" value="NZ_JBAKFF010000001.1"/>
</dbReference>
<evidence type="ECO:0000256" key="2">
    <source>
        <dbReference type="ARBA" id="ARBA00022676"/>
    </source>
</evidence>
<dbReference type="EMBL" id="JBAKFF010000001">
    <property type="protein sequence ID" value="MEX0431338.1"/>
    <property type="molecule type" value="Genomic_DNA"/>
</dbReference>
<sequence>MTEPVPEKVLHMCLSRSWGGLEMYPARAAQALRMLGWEAHGLAARGSRVAESFVSAGLPCLEIPGMKLAPLWIKRVLDYIQHNNIRVLHAHKSGDMRIAALCVALNPELQLFFTDHMGVTKPKKDVYHRWAYGKVNRIFSISDATYQRNIAAFPVCPEKISRLYPGVDLTDFEFPFGDGAREQLLGSIGIDPSRFVIGLPARISRDKGHLEWVRALGALRRRRSTDDWTAVVIGATDTGNSEDVRFLGQLQSEISEQKVDANIHFLGFQKNILEWLKAMDVVCVPSRNEAFGLGVVEAMAAGTAVVGAETGAIPEVIGSGGGRLVSPDDADAWAAAINDLMDNPHDRSRMEETARQRVEAAFSMSGHARKLIEHYQRN</sequence>
<dbReference type="InterPro" id="IPR028098">
    <property type="entry name" value="Glyco_trans_4-like_N"/>
</dbReference>
<evidence type="ECO:0000313" key="7">
    <source>
        <dbReference type="Proteomes" id="UP001556637"/>
    </source>
</evidence>
<keyword evidence="7" id="KW-1185">Reference proteome</keyword>